<accession>A0A1E3W0I4</accession>
<dbReference type="AlphaFoldDB" id="A0A1E3W0I4"/>
<dbReference type="EMBL" id="LPWG01000011">
    <property type="protein sequence ID" value="ODR99292.1"/>
    <property type="molecule type" value="Genomic_DNA"/>
</dbReference>
<keyword evidence="1" id="KW-0732">Signal</keyword>
<keyword evidence="4" id="KW-1185">Reference proteome</keyword>
<feature type="domain" description="PepSY" evidence="2">
    <location>
        <begin position="11"/>
        <end position="85"/>
    </location>
</feature>
<dbReference type="OrthoDB" id="7365433at2"/>
<gene>
    <name evidence="3" type="ORF">AUC68_04670</name>
</gene>
<dbReference type="STRING" id="1774968.AUC68_04670"/>
<evidence type="ECO:0000313" key="4">
    <source>
        <dbReference type="Proteomes" id="UP000094501"/>
    </source>
</evidence>
<comment type="caution">
    <text evidence="3">The sequence shown here is derived from an EMBL/GenBank/DDBJ whole genome shotgun (WGS) entry which is preliminary data.</text>
</comment>
<dbReference type="Proteomes" id="UP000094501">
    <property type="component" value="Unassembled WGS sequence"/>
</dbReference>
<evidence type="ECO:0000313" key="3">
    <source>
        <dbReference type="EMBL" id="ODR99292.1"/>
    </source>
</evidence>
<name>A0A1E3W0I4_9HYPH</name>
<dbReference type="RefSeq" id="WP_069437232.1">
    <property type="nucleotide sequence ID" value="NZ_LPWG01000011.1"/>
</dbReference>
<evidence type="ECO:0000256" key="1">
    <source>
        <dbReference type="SAM" id="SignalP"/>
    </source>
</evidence>
<dbReference type="InterPro" id="IPR025711">
    <property type="entry name" value="PepSY"/>
</dbReference>
<dbReference type="Pfam" id="PF13670">
    <property type="entry name" value="PepSY_2"/>
    <property type="match status" value="1"/>
</dbReference>
<feature type="chain" id="PRO_5009138847" description="PepSY domain-containing protein" evidence="1">
    <location>
        <begin position="20"/>
        <end position="86"/>
    </location>
</feature>
<reference evidence="3 4" key="1">
    <citation type="journal article" date="2016" name="Environ. Microbiol.">
        <title>New Methyloceanibacter diversity from North Sea sediments includes methanotroph containing solely the soluble methane monooxygenase.</title>
        <authorList>
            <person name="Vekeman B."/>
            <person name="Kerckhof F.M."/>
            <person name="Cremers G."/>
            <person name="de Vos P."/>
            <person name="Vandamme P."/>
            <person name="Boon N."/>
            <person name="Op den Camp H.J."/>
            <person name="Heylen K."/>
        </authorList>
    </citation>
    <scope>NUCLEOTIDE SEQUENCE [LARGE SCALE GENOMIC DNA]</scope>
    <source>
        <strain evidence="3 4">R-67174</strain>
    </source>
</reference>
<evidence type="ECO:0000259" key="2">
    <source>
        <dbReference type="Pfam" id="PF13670"/>
    </source>
</evidence>
<protein>
    <recommendedName>
        <fullName evidence="2">PepSY domain-containing protein</fullName>
    </recommendedName>
</protein>
<proteinExistence type="predicted"/>
<feature type="signal peptide" evidence="1">
    <location>
        <begin position="1"/>
        <end position="19"/>
    </location>
</feature>
<organism evidence="3 4">
    <name type="scientific">Methyloceanibacter methanicus</name>
    <dbReference type="NCBI Taxonomy" id="1774968"/>
    <lineage>
        <taxon>Bacteria</taxon>
        <taxon>Pseudomonadati</taxon>
        <taxon>Pseudomonadota</taxon>
        <taxon>Alphaproteobacteria</taxon>
        <taxon>Hyphomicrobiales</taxon>
        <taxon>Hyphomicrobiaceae</taxon>
        <taxon>Methyloceanibacter</taxon>
    </lineage>
</organism>
<sequence>MRKALLVATGLTLIMTGFAAAGEGCNVPKSEWQPEPALRQKLKAEGWKIKRVKIDDGCYEVYGFDGKGQRAETYFDPKTFEVVKEG</sequence>